<dbReference type="KEGG" id="mmab:HQ865_18230"/>
<evidence type="ECO:0000256" key="1">
    <source>
        <dbReference type="SAM" id="SignalP"/>
    </source>
</evidence>
<name>A0A7D4UQ06_9SPHI</name>
<protein>
    <submittedName>
        <fullName evidence="2">Uncharacterized protein</fullName>
    </submittedName>
</protein>
<organism evidence="2 3">
    <name type="scientific">Mucilaginibacter mali</name>
    <dbReference type="NCBI Taxonomy" id="2740462"/>
    <lineage>
        <taxon>Bacteria</taxon>
        <taxon>Pseudomonadati</taxon>
        <taxon>Bacteroidota</taxon>
        <taxon>Sphingobacteriia</taxon>
        <taxon>Sphingobacteriales</taxon>
        <taxon>Sphingobacteriaceae</taxon>
        <taxon>Mucilaginibacter</taxon>
    </lineage>
</organism>
<accession>A0A7D4UQ06</accession>
<gene>
    <name evidence="2" type="ORF">HQ865_18230</name>
</gene>
<keyword evidence="1" id="KW-0732">Signal</keyword>
<feature type="signal peptide" evidence="1">
    <location>
        <begin position="1"/>
        <end position="18"/>
    </location>
</feature>
<feature type="chain" id="PRO_5028920737" evidence="1">
    <location>
        <begin position="19"/>
        <end position="293"/>
    </location>
</feature>
<reference evidence="2 3" key="1">
    <citation type="submission" date="2020-05" db="EMBL/GenBank/DDBJ databases">
        <title>Mucilaginibacter mali sp. nov.</title>
        <authorList>
            <person name="Kim H.S."/>
            <person name="Lee K.C."/>
            <person name="Suh M.K."/>
            <person name="Kim J.-S."/>
            <person name="Han K.-I."/>
            <person name="Eom M.K."/>
            <person name="Shin Y.K."/>
            <person name="Lee J.-S."/>
        </authorList>
    </citation>
    <scope>NUCLEOTIDE SEQUENCE [LARGE SCALE GENOMIC DNA]</scope>
    <source>
        <strain evidence="2 3">G2-14</strain>
    </source>
</reference>
<sequence>MRYICALTLTILCFNAGAATKRLYVINDGYGPGRADTDTIIHKQSLSLGITGGSDASFFGRTSPKRYRYYTADAVYNFKSGLFAYGTLWKVSGSYPTIDEVDAGVGYLYHITPKLSGTTSYTHFFFNRNTQIIKSLSTNDLNMKNTYDWKLFKTSVSFDYLWGKANDIFVTPSINKYIETKFGIFDDKDYLSFTPGISMIWGTQNFVEKFSNNERSDPDPEIGFGHDTDDLRTAHYNRQFKPMNYSFKLPIAYNRPHYTIEANTRYSIPVNVEGQLKNHKEVFFYLTFYYLFY</sequence>
<keyword evidence="3" id="KW-1185">Reference proteome</keyword>
<evidence type="ECO:0000313" key="3">
    <source>
        <dbReference type="Proteomes" id="UP000505355"/>
    </source>
</evidence>
<evidence type="ECO:0000313" key="2">
    <source>
        <dbReference type="EMBL" id="QKJ31620.1"/>
    </source>
</evidence>
<dbReference type="Proteomes" id="UP000505355">
    <property type="component" value="Chromosome"/>
</dbReference>
<dbReference type="EMBL" id="CP054139">
    <property type="protein sequence ID" value="QKJ31620.1"/>
    <property type="molecule type" value="Genomic_DNA"/>
</dbReference>
<proteinExistence type="predicted"/>
<dbReference type="AlphaFoldDB" id="A0A7D4UQ06"/>
<dbReference type="RefSeq" id="WP_173416279.1">
    <property type="nucleotide sequence ID" value="NZ_CP054139.1"/>
</dbReference>